<keyword evidence="2" id="KW-1185">Reference proteome</keyword>
<organism evidence="1 2">
    <name type="scientific">Fodinibacter luteus</name>
    <dbReference type="NCBI Taxonomy" id="552064"/>
    <lineage>
        <taxon>Bacteria</taxon>
        <taxon>Bacillati</taxon>
        <taxon>Actinomycetota</taxon>
        <taxon>Actinomycetes</taxon>
        <taxon>Micrococcales</taxon>
        <taxon>Intrasporangiaceae</taxon>
        <taxon>Fodinibacter (ex Wang et al. 2009)</taxon>
    </lineage>
</organism>
<accession>A0ABP8KQ22</accession>
<dbReference type="SUPFAM" id="SSF54211">
    <property type="entry name" value="Ribosomal protein S5 domain 2-like"/>
    <property type="match status" value="1"/>
</dbReference>
<evidence type="ECO:0000313" key="1">
    <source>
        <dbReference type="EMBL" id="GAA4411469.1"/>
    </source>
</evidence>
<sequence>MSPFDPPIAVAVLAAAGRTQHDVVRDIVPSASSPSTAASASCFPAVLEASQRGIRRVVVPLENVAEAQIVDDVAVHGAADLREVLEWPRPPRAASRRRSRPRHRPRA</sequence>
<protein>
    <recommendedName>
        <fullName evidence="3">Magnesium chelatase ChlI-like catalytic domain-containing protein</fullName>
    </recommendedName>
</protein>
<gene>
    <name evidence="1" type="ORF">GCM10023168_32390</name>
</gene>
<dbReference type="EMBL" id="BAABGM010000022">
    <property type="protein sequence ID" value="GAA4411469.1"/>
    <property type="molecule type" value="Genomic_DNA"/>
</dbReference>
<evidence type="ECO:0000313" key="2">
    <source>
        <dbReference type="Proteomes" id="UP001500945"/>
    </source>
</evidence>
<comment type="caution">
    <text evidence="1">The sequence shown here is derived from an EMBL/GenBank/DDBJ whole genome shotgun (WGS) entry which is preliminary data.</text>
</comment>
<name>A0ABP8KQ22_9MICO</name>
<dbReference type="RefSeq" id="WP_345207858.1">
    <property type="nucleotide sequence ID" value="NZ_BAABGM010000022.1"/>
</dbReference>
<evidence type="ECO:0008006" key="3">
    <source>
        <dbReference type="Google" id="ProtNLM"/>
    </source>
</evidence>
<proteinExistence type="predicted"/>
<dbReference type="InterPro" id="IPR020568">
    <property type="entry name" value="Ribosomal_Su5_D2-typ_SF"/>
</dbReference>
<reference evidence="2" key="1">
    <citation type="journal article" date="2019" name="Int. J. Syst. Evol. Microbiol.">
        <title>The Global Catalogue of Microorganisms (GCM) 10K type strain sequencing project: providing services to taxonomists for standard genome sequencing and annotation.</title>
        <authorList>
            <consortium name="The Broad Institute Genomics Platform"/>
            <consortium name="The Broad Institute Genome Sequencing Center for Infectious Disease"/>
            <person name="Wu L."/>
            <person name="Ma J."/>
        </authorList>
    </citation>
    <scope>NUCLEOTIDE SEQUENCE [LARGE SCALE GENOMIC DNA]</scope>
    <source>
        <strain evidence="2">JCM 17809</strain>
    </source>
</reference>
<dbReference type="Proteomes" id="UP001500945">
    <property type="component" value="Unassembled WGS sequence"/>
</dbReference>